<evidence type="ECO:0000256" key="1">
    <source>
        <dbReference type="SAM" id="MobiDB-lite"/>
    </source>
</evidence>
<keyword evidence="3" id="KW-1185">Reference proteome</keyword>
<organism evidence="2 3">
    <name type="scientific">Kitasatospora kifunensis</name>
    <name type="common">Streptomyces kifunensis</name>
    <dbReference type="NCBI Taxonomy" id="58351"/>
    <lineage>
        <taxon>Bacteria</taxon>
        <taxon>Bacillati</taxon>
        <taxon>Actinomycetota</taxon>
        <taxon>Actinomycetes</taxon>
        <taxon>Kitasatosporales</taxon>
        <taxon>Streptomycetaceae</taxon>
        <taxon>Kitasatospora</taxon>
    </lineage>
</organism>
<evidence type="ECO:0000313" key="3">
    <source>
        <dbReference type="Proteomes" id="UP000540506"/>
    </source>
</evidence>
<gene>
    <name evidence="2" type="ORF">FHR34_004084</name>
</gene>
<accession>A0A7W7R580</accession>
<evidence type="ECO:0000313" key="2">
    <source>
        <dbReference type="EMBL" id="MBB4925091.1"/>
    </source>
</evidence>
<dbReference type="EMBL" id="JACHJV010000001">
    <property type="protein sequence ID" value="MBB4925091.1"/>
    <property type="molecule type" value="Genomic_DNA"/>
</dbReference>
<sequence length="39" mass="4465">MISNDPYGEWLRLTPPNHPFARTGRRRRPPPRPGVQAIG</sequence>
<feature type="region of interest" description="Disordered" evidence="1">
    <location>
        <begin position="1"/>
        <end position="39"/>
    </location>
</feature>
<name>A0A7W7R580_KITKI</name>
<protein>
    <submittedName>
        <fullName evidence="2">Uncharacterized protein</fullName>
    </submittedName>
</protein>
<dbReference type="AlphaFoldDB" id="A0A7W7R580"/>
<reference evidence="2 3" key="1">
    <citation type="submission" date="2020-08" db="EMBL/GenBank/DDBJ databases">
        <title>Sequencing the genomes of 1000 actinobacteria strains.</title>
        <authorList>
            <person name="Klenk H.-P."/>
        </authorList>
    </citation>
    <scope>NUCLEOTIDE SEQUENCE [LARGE SCALE GENOMIC DNA]</scope>
    <source>
        <strain evidence="2 3">DSM 41654</strain>
    </source>
</reference>
<proteinExistence type="predicted"/>
<dbReference type="Proteomes" id="UP000540506">
    <property type="component" value="Unassembled WGS sequence"/>
</dbReference>
<comment type="caution">
    <text evidence="2">The sequence shown here is derived from an EMBL/GenBank/DDBJ whole genome shotgun (WGS) entry which is preliminary data.</text>
</comment>